<evidence type="ECO:0000313" key="5">
    <source>
        <dbReference type="Proteomes" id="UP000182652"/>
    </source>
</evidence>
<evidence type="ECO:0000313" key="4">
    <source>
        <dbReference type="EMBL" id="SEB96806.1"/>
    </source>
</evidence>
<proteinExistence type="predicted"/>
<dbReference type="InterPro" id="IPR013094">
    <property type="entry name" value="AB_hydrolase_3"/>
</dbReference>
<dbReference type="Pfam" id="PF07859">
    <property type="entry name" value="Abhydrolase_3"/>
    <property type="match status" value="1"/>
</dbReference>
<accession>A0A1H4NNE9</accession>
<dbReference type="Gene3D" id="3.40.50.1820">
    <property type="entry name" value="alpha/beta hydrolase"/>
    <property type="match status" value="1"/>
</dbReference>
<keyword evidence="1" id="KW-0378">Hydrolase</keyword>
<feature type="domain" description="Alpha/beta hydrolase fold-3" evidence="3">
    <location>
        <begin position="96"/>
        <end position="305"/>
    </location>
</feature>
<dbReference type="STRING" id="156980.SAMN04489745_1727"/>
<dbReference type="PANTHER" id="PTHR48081">
    <property type="entry name" value="AB HYDROLASE SUPERFAMILY PROTEIN C4A8.06C"/>
    <property type="match status" value="1"/>
</dbReference>
<dbReference type="InterPro" id="IPR029058">
    <property type="entry name" value="AB_hydrolase_fold"/>
</dbReference>
<sequence length="332" mass="36172">MRWRRGRWRRPAVDPAVTAFEKAAAPLKKPEPSDAAGRRRVARENDDRIQVEFAETPLETATADHLVPAHDAPDVRVRVYWPGWEPTSPGAGLPVLVYCYGGGFTLGGIDWRAWDARLRRRAQDAGVIIVAPDYAHAPEHRFPVQPEQCWSALEWAFEHAEELGGSRDRIAVGGASSGGNLAAAVTLMNRDRNRIPVRLQILENPALDLTIGHADMSGIGPSMPHVILEKAGRALVAQYLGPDRALAREPYASPLLAESHEGLPPAVIFTAELDPLRGDGEAYARALSASGVPVTALRFVSQTHESLGIPVPFAAGDFAHRAWVSEVARLRE</sequence>
<dbReference type="AlphaFoldDB" id="A0A1H4NNE9"/>
<evidence type="ECO:0000256" key="1">
    <source>
        <dbReference type="ARBA" id="ARBA00022801"/>
    </source>
</evidence>
<dbReference type="InterPro" id="IPR050300">
    <property type="entry name" value="GDXG_lipolytic_enzyme"/>
</dbReference>
<dbReference type="EMBL" id="FNSN01000003">
    <property type="protein sequence ID" value="SEB96806.1"/>
    <property type="molecule type" value="Genomic_DNA"/>
</dbReference>
<name>A0A1H4NNE9_9MICC</name>
<organism evidence="4 5">
    <name type="scientific">Arthrobacter woluwensis</name>
    <dbReference type="NCBI Taxonomy" id="156980"/>
    <lineage>
        <taxon>Bacteria</taxon>
        <taxon>Bacillati</taxon>
        <taxon>Actinomycetota</taxon>
        <taxon>Actinomycetes</taxon>
        <taxon>Micrococcales</taxon>
        <taxon>Micrococcaceae</taxon>
        <taxon>Arthrobacter</taxon>
    </lineage>
</organism>
<reference evidence="4 5" key="1">
    <citation type="submission" date="2016-10" db="EMBL/GenBank/DDBJ databases">
        <authorList>
            <person name="de Groot N.N."/>
        </authorList>
    </citation>
    <scope>NUCLEOTIDE SEQUENCE [LARGE SCALE GENOMIC DNA]</scope>
    <source>
        <strain evidence="4 5">DSM 10495</strain>
    </source>
</reference>
<protein>
    <submittedName>
        <fullName evidence="4">Acetyl esterase</fullName>
    </submittedName>
</protein>
<keyword evidence="5" id="KW-1185">Reference proteome</keyword>
<dbReference type="SUPFAM" id="SSF53474">
    <property type="entry name" value="alpha/beta-Hydrolases"/>
    <property type="match status" value="1"/>
</dbReference>
<gene>
    <name evidence="4" type="ORF">SAMN04489745_1727</name>
</gene>
<dbReference type="PANTHER" id="PTHR48081:SF8">
    <property type="entry name" value="ALPHA_BETA HYDROLASE FOLD-3 DOMAIN-CONTAINING PROTEIN-RELATED"/>
    <property type="match status" value="1"/>
</dbReference>
<dbReference type="GO" id="GO:0016787">
    <property type="term" value="F:hydrolase activity"/>
    <property type="evidence" value="ECO:0007669"/>
    <property type="project" value="UniProtKB-KW"/>
</dbReference>
<dbReference type="Proteomes" id="UP000182652">
    <property type="component" value="Unassembled WGS sequence"/>
</dbReference>
<dbReference type="RefSeq" id="WP_066210666.1">
    <property type="nucleotide sequence ID" value="NZ_FNSN01000003.1"/>
</dbReference>
<feature type="region of interest" description="Disordered" evidence="2">
    <location>
        <begin position="22"/>
        <end position="43"/>
    </location>
</feature>
<evidence type="ECO:0000259" key="3">
    <source>
        <dbReference type="Pfam" id="PF07859"/>
    </source>
</evidence>
<evidence type="ECO:0000256" key="2">
    <source>
        <dbReference type="SAM" id="MobiDB-lite"/>
    </source>
</evidence>